<gene>
    <name evidence="1" type="ORF">H2199_004937</name>
</gene>
<dbReference type="EMBL" id="JAPDRP010000013">
    <property type="protein sequence ID" value="KAJ9642556.1"/>
    <property type="molecule type" value="Genomic_DNA"/>
</dbReference>
<dbReference type="Proteomes" id="UP001172680">
    <property type="component" value="Unassembled WGS sequence"/>
</dbReference>
<comment type="caution">
    <text evidence="1">The sequence shown here is derived from an EMBL/GenBank/DDBJ whole genome shotgun (WGS) entry which is preliminary data.</text>
</comment>
<evidence type="ECO:0000313" key="2">
    <source>
        <dbReference type="Proteomes" id="UP001172680"/>
    </source>
</evidence>
<keyword evidence="2" id="KW-1185">Reference proteome</keyword>
<reference evidence="1" key="1">
    <citation type="submission" date="2022-10" db="EMBL/GenBank/DDBJ databases">
        <title>Culturing micro-colonial fungi from biological soil crusts in the Mojave desert and describing Neophaeococcomyces mojavensis, and introducing the new genera and species Taxawa tesnikishii.</title>
        <authorList>
            <person name="Kurbessoian T."/>
            <person name="Stajich J.E."/>
        </authorList>
    </citation>
    <scope>NUCLEOTIDE SEQUENCE</scope>
    <source>
        <strain evidence="1">JES_115</strain>
    </source>
</reference>
<organism evidence="1 2">
    <name type="scientific">Coniosporium tulheliwenetii</name>
    <dbReference type="NCBI Taxonomy" id="3383036"/>
    <lineage>
        <taxon>Eukaryota</taxon>
        <taxon>Fungi</taxon>
        <taxon>Dikarya</taxon>
        <taxon>Ascomycota</taxon>
        <taxon>Pezizomycotina</taxon>
        <taxon>Dothideomycetes</taxon>
        <taxon>Dothideomycetes incertae sedis</taxon>
        <taxon>Coniosporium</taxon>
    </lineage>
</organism>
<protein>
    <submittedName>
        <fullName evidence="1">Uncharacterized protein</fullName>
    </submittedName>
</protein>
<name>A0ACC2Z4S6_9PEZI</name>
<sequence>MATSDLNMLLDMGFEKERAEMAVKKTGGLQAAIDWLDKNQDKSLDDIKAADTADASSEPLLLTPAKKPAA</sequence>
<accession>A0ACC2Z4S6</accession>
<proteinExistence type="predicted"/>
<evidence type="ECO:0000313" key="1">
    <source>
        <dbReference type="EMBL" id="KAJ9642556.1"/>
    </source>
</evidence>